<dbReference type="STRING" id="658196.A0A397TEG0"/>
<organism evidence="2 3">
    <name type="scientific">Glomus cerebriforme</name>
    <dbReference type="NCBI Taxonomy" id="658196"/>
    <lineage>
        <taxon>Eukaryota</taxon>
        <taxon>Fungi</taxon>
        <taxon>Fungi incertae sedis</taxon>
        <taxon>Mucoromycota</taxon>
        <taxon>Glomeromycotina</taxon>
        <taxon>Glomeromycetes</taxon>
        <taxon>Glomerales</taxon>
        <taxon>Glomeraceae</taxon>
        <taxon>Glomus</taxon>
    </lineage>
</organism>
<dbReference type="InterPro" id="IPR048366">
    <property type="entry name" value="TNP-like_GBD"/>
</dbReference>
<evidence type="ECO:0000313" key="3">
    <source>
        <dbReference type="Proteomes" id="UP000265703"/>
    </source>
</evidence>
<name>A0A397TEG0_9GLOM</name>
<feature type="domain" description="Transposable element P transposase-like GTP-binding insertion" evidence="1">
    <location>
        <begin position="226"/>
        <end position="313"/>
    </location>
</feature>
<accession>A0A397TEG0</accession>
<dbReference type="Pfam" id="PF21788">
    <property type="entry name" value="TNP-like_GBD"/>
    <property type="match status" value="1"/>
</dbReference>
<evidence type="ECO:0000259" key="1">
    <source>
        <dbReference type="Pfam" id="PF21788"/>
    </source>
</evidence>
<dbReference type="EMBL" id="QKYT01000063">
    <property type="protein sequence ID" value="RIA95336.1"/>
    <property type="molecule type" value="Genomic_DNA"/>
</dbReference>
<dbReference type="Proteomes" id="UP000265703">
    <property type="component" value="Unassembled WGS sequence"/>
</dbReference>
<evidence type="ECO:0000313" key="2">
    <source>
        <dbReference type="EMBL" id="RIA95336.1"/>
    </source>
</evidence>
<proteinExistence type="predicted"/>
<comment type="caution">
    <text evidence="2">The sequence shown here is derived from an EMBL/GenBank/DDBJ whole genome shotgun (WGS) entry which is preliminary data.</text>
</comment>
<gene>
    <name evidence="2" type="ORF">C1645_816832</name>
</gene>
<dbReference type="AlphaFoldDB" id="A0A397TEG0"/>
<keyword evidence="3" id="KW-1185">Reference proteome</keyword>
<reference evidence="2 3" key="1">
    <citation type="submission" date="2018-06" db="EMBL/GenBank/DDBJ databases">
        <title>Comparative genomics reveals the genomic features of Rhizophagus irregularis, R. cerebriforme, R. diaphanum and Gigaspora rosea, and their symbiotic lifestyle signature.</title>
        <authorList>
            <person name="Morin E."/>
            <person name="San Clemente H."/>
            <person name="Chen E.C.H."/>
            <person name="De La Providencia I."/>
            <person name="Hainaut M."/>
            <person name="Kuo A."/>
            <person name="Kohler A."/>
            <person name="Murat C."/>
            <person name="Tang N."/>
            <person name="Roy S."/>
            <person name="Loubradou J."/>
            <person name="Henrissat B."/>
            <person name="Grigoriev I.V."/>
            <person name="Corradi N."/>
            <person name="Roux C."/>
            <person name="Martin F.M."/>
        </authorList>
    </citation>
    <scope>NUCLEOTIDE SEQUENCE [LARGE SCALE GENOMIC DNA]</scope>
    <source>
        <strain evidence="2 3">DAOM 227022</strain>
    </source>
</reference>
<protein>
    <recommendedName>
        <fullName evidence="1">Transposable element P transposase-like GTP-binding insertion domain-containing protein</fullName>
    </recommendedName>
</protein>
<sequence>MKKKHPIFQELIKIQCNKVKGIRYHPMFLQWAISVYSQEDNTAYEAMKSIMRLPSISTLKSYMNKSQQQSGWQNKTTYQILQKITVENIKELQSFMMKCKNELQNELQVENLPNPISSSDHKARENRNHIKSFDWWASSWSLEDIVEVNIRKNNYEKAKIIATNLDCSKFSICLLDPSFPNIFQVDRNLLRPPMPIKSNWNINDSCEFKNPKDNKCHIGKDKGQNIRKIIIDGKEVSWRHIQEVYDYSCQNTIAKISRLTKCYIWLTSWSKIHVDLAEQTLSKEVENAMGMIDELKEIFTETRDFLEIVKKIFILYPEATIEPYRITALVTAEIKSVNYGTSNHTGMDFDYLSQ</sequence>